<evidence type="ECO:0000313" key="7">
    <source>
        <dbReference type="Proteomes" id="UP000320653"/>
    </source>
</evidence>
<evidence type="ECO:0000256" key="1">
    <source>
        <dbReference type="ARBA" id="ARBA00006432"/>
    </source>
</evidence>
<dbReference type="RefSeq" id="WP_186458418.1">
    <property type="nucleotide sequence ID" value="NZ_VIWP01000010.1"/>
</dbReference>
<dbReference type="InterPro" id="IPR042099">
    <property type="entry name" value="ANL_N_sf"/>
</dbReference>
<comment type="similarity">
    <text evidence="1">Belongs to the ATP-dependent AMP-binding enzyme family.</text>
</comment>
<dbReference type="Pfam" id="PF00501">
    <property type="entry name" value="AMP-binding"/>
    <property type="match status" value="1"/>
</dbReference>
<dbReference type="Gene3D" id="3.40.50.12780">
    <property type="entry name" value="N-terminal domain of ligase-like"/>
    <property type="match status" value="1"/>
</dbReference>
<keyword evidence="7" id="KW-1185">Reference proteome</keyword>
<keyword evidence="2 6" id="KW-0436">Ligase</keyword>
<dbReference type="InterPro" id="IPR025110">
    <property type="entry name" value="AMP-bd_C"/>
</dbReference>
<protein>
    <submittedName>
        <fullName evidence="6">Acyl-CoA synthetase (AMP-forming)/AMP-acid ligase II</fullName>
    </submittedName>
</protein>
<dbReference type="Pfam" id="PF13193">
    <property type="entry name" value="AMP-binding_C"/>
    <property type="match status" value="1"/>
</dbReference>
<dbReference type="Gene3D" id="3.30.300.30">
    <property type="match status" value="1"/>
</dbReference>
<evidence type="ECO:0000259" key="5">
    <source>
        <dbReference type="Pfam" id="PF13193"/>
    </source>
</evidence>
<dbReference type="InterPro" id="IPR000873">
    <property type="entry name" value="AMP-dep_synth/lig_dom"/>
</dbReference>
<keyword evidence="3" id="KW-0479">Metal-binding</keyword>
<organism evidence="6 7">
    <name type="scientific">Neorhizobium alkalisoli</name>
    <dbReference type="NCBI Taxonomy" id="528178"/>
    <lineage>
        <taxon>Bacteria</taxon>
        <taxon>Pseudomonadati</taxon>
        <taxon>Pseudomonadota</taxon>
        <taxon>Alphaproteobacteria</taxon>
        <taxon>Hyphomicrobiales</taxon>
        <taxon>Rhizobiaceae</taxon>
        <taxon>Rhizobium/Agrobacterium group</taxon>
        <taxon>Neorhizobium</taxon>
    </lineage>
</organism>
<proteinExistence type="inferred from homology"/>
<dbReference type="PANTHER" id="PTHR24096:SF149">
    <property type="entry name" value="AMP-BINDING DOMAIN-CONTAINING PROTEIN-RELATED"/>
    <property type="match status" value="1"/>
</dbReference>
<dbReference type="EMBL" id="VIWP01000010">
    <property type="protein sequence ID" value="TWF47744.1"/>
    <property type="molecule type" value="Genomic_DNA"/>
</dbReference>
<sequence>MDFFEAIAMTPRPDIPARAADLGRLAPVNYTSGTTSYPKGCRHTQGHMLYTAAANHLRAESFSETTLNFFPQFWIAGQNHGLVYQIFSGTTLVLLSRWDPLAFMMAVSTQRVGATTMLVDNLVEVMNHPRFAEFDLSCLKLIRCVSFVKKLGLEIRQLWTAHYPDAVLCESAWGMTETHTANTVTIGFQDDDFDLRSRPTFVGVPSPGTDFKICSFETGELLPPGSEGEICCRSPAVFDGYLNAPEATREALRDGWLHSGDIGQIDENGFIHYLGRKKDLIKVNGMSVAPAEIEAVLVTHPAVFAVAVVPRRDEQCGERPVAFVELKKNAEAVSPASMADWCRQRIATYKVPEIRVIPEFPLGTTGKIRKDVLRDWL</sequence>
<feature type="domain" description="AMP-dependent synthetase/ligase" evidence="4">
    <location>
        <begin position="18"/>
        <end position="242"/>
    </location>
</feature>
<dbReference type="PROSITE" id="PS00455">
    <property type="entry name" value="AMP_BINDING"/>
    <property type="match status" value="1"/>
</dbReference>
<dbReference type="PANTHER" id="PTHR24096">
    <property type="entry name" value="LONG-CHAIN-FATTY-ACID--COA LIGASE"/>
    <property type="match status" value="1"/>
</dbReference>
<dbReference type="CDD" id="cd04433">
    <property type="entry name" value="AFD_class_I"/>
    <property type="match status" value="1"/>
</dbReference>
<evidence type="ECO:0000259" key="4">
    <source>
        <dbReference type="Pfam" id="PF00501"/>
    </source>
</evidence>
<gene>
    <name evidence="6" type="ORF">FHW37_11040</name>
</gene>
<dbReference type="GO" id="GO:0046872">
    <property type="term" value="F:metal ion binding"/>
    <property type="evidence" value="ECO:0007669"/>
    <property type="project" value="UniProtKB-KW"/>
</dbReference>
<name>A0A561QBJ9_9HYPH</name>
<comment type="caution">
    <text evidence="6">The sequence shown here is derived from an EMBL/GenBank/DDBJ whole genome shotgun (WGS) entry which is preliminary data.</text>
</comment>
<dbReference type="InterPro" id="IPR020845">
    <property type="entry name" value="AMP-binding_CS"/>
</dbReference>
<dbReference type="GO" id="GO:0016405">
    <property type="term" value="F:CoA-ligase activity"/>
    <property type="evidence" value="ECO:0007669"/>
    <property type="project" value="TreeGrafter"/>
</dbReference>
<dbReference type="Proteomes" id="UP000320653">
    <property type="component" value="Unassembled WGS sequence"/>
</dbReference>
<dbReference type="InterPro" id="IPR045851">
    <property type="entry name" value="AMP-bd_C_sf"/>
</dbReference>
<evidence type="ECO:0000313" key="6">
    <source>
        <dbReference type="EMBL" id="TWF47744.1"/>
    </source>
</evidence>
<evidence type="ECO:0000256" key="3">
    <source>
        <dbReference type="ARBA" id="ARBA00022723"/>
    </source>
</evidence>
<feature type="domain" description="AMP-binding enzyme C-terminal" evidence="5">
    <location>
        <begin position="292"/>
        <end position="367"/>
    </location>
</feature>
<dbReference type="AlphaFoldDB" id="A0A561QBJ9"/>
<evidence type="ECO:0000256" key="2">
    <source>
        <dbReference type="ARBA" id="ARBA00022598"/>
    </source>
</evidence>
<dbReference type="SUPFAM" id="SSF56801">
    <property type="entry name" value="Acetyl-CoA synthetase-like"/>
    <property type="match status" value="1"/>
</dbReference>
<reference evidence="6 7" key="1">
    <citation type="submission" date="2019-06" db="EMBL/GenBank/DDBJ databases">
        <title>Sorghum-associated microbial communities from plants grown in Nebraska, USA.</title>
        <authorList>
            <person name="Schachtman D."/>
        </authorList>
    </citation>
    <scope>NUCLEOTIDE SEQUENCE [LARGE SCALE GENOMIC DNA]</scope>
    <source>
        <strain evidence="6 7">1225</strain>
    </source>
</reference>
<accession>A0A561QBJ9</accession>